<dbReference type="Gene3D" id="1.10.10.160">
    <property type="match status" value="1"/>
</dbReference>
<dbReference type="GO" id="GO:0043138">
    <property type="term" value="F:3'-5' DNA helicase activity"/>
    <property type="evidence" value="ECO:0007669"/>
    <property type="project" value="UniProtKB-EC"/>
</dbReference>
<comment type="catalytic activity">
    <reaction evidence="8">
        <text>Couples ATP hydrolysis with the unwinding of duplex DNA by translocating in the 3'-5' direction.</text>
        <dbReference type="EC" id="5.6.2.4"/>
    </reaction>
</comment>
<evidence type="ECO:0000256" key="7">
    <source>
        <dbReference type="ARBA" id="ARBA00023235"/>
    </source>
</evidence>
<dbReference type="GO" id="GO:0033202">
    <property type="term" value="C:DNA helicase complex"/>
    <property type="evidence" value="ECO:0007669"/>
    <property type="project" value="TreeGrafter"/>
</dbReference>
<dbReference type="GO" id="GO:0005829">
    <property type="term" value="C:cytosol"/>
    <property type="evidence" value="ECO:0007669"/>
    <property type="project" value="TreeGrafter"/>
</dbReference>
<sequence>MDTLSGLNERQKEAVLATEGPLLLVAGAGSGKTKVLVHRIAHLIAKGIEPEKILAVTFTNKAAREMQERVSAFLDAHGGQTVPAWRRPWIGTFHALGVQMLRADGEAIGIPRTFSILDEDDSVSIVKTIVKTMELDAKQFQPSRIRHIISKLKNDFIDPESYEIAGDEGIYPGIIKKIYQAYETELTRAHGLDFDDLLVKTVRLLTKDKLAFEKYQQKWRYMMVDEYQDTNSVQYTLTKLLASGHGNITVVGDADQAIYSWRGADFRNILNFEHDWPNARVITLEQNYRSTKTILEAANIVIQKNIERKEKNLWTDNSAGDLLRIFVSEDEKREASAVVHQIARAQRVGTPLHDMAILYRTNAQSRAMEEALIKRGIPYRLLGGVRFYDRKEIRDVLAYVRLAVNPDDFISLKRIINTPTRGIGKTVADKYAANTPPLNEKELAKIAPFQRVMETIRMSLAKDQTTELIRGILTITGYESYMRDGTPEGEDRWANVQELFTVTQGYDALEAPAGTQKFLEDVALISDADLVDTTQEAVHMMTVHAAKGLEFRLVFIIGLEEGIFPHSLSLGDPKGLEEERRLCYVALTRAKEHLYLSFARTRSLYGEKMWNEPSRFLRDIPAHLLAEPVDLDLDEYILYETE</sequence>
<evidence type="ECO:0000313" key="14">
    <source>
        <dbReference type="EMBL" id="OGZ46212.1"/>
    </source>
</evidence>
<keyword evidence="3 11" id="KW-0378">Hydrolase</keyword>
<evidence type="ECO:0000256" key="10">
    <source>
        <dbReference type="ARBA" id="ARBA00048988"/>
    </source>
</evidence>
<evidence type="ECO:0000256" key="11">
    <source>
        <dbReference type="PROSITE-ProRule" id="PRU00560"/>
    </source>
</evidence>
<proteinExistence type="inferred from homology"/>
<comment type="catalytic activity">
    <reaction evidence="10">
        <text>ATP + H2O = ADP + phosphate + H(+)</text>
        <dbReference type="Rhea" id="RHEA:13065"/>
        <dbReference type="ChEBI" id="CHEBI:15377"/>
        <dbReference type="ChEBI" id="CHEBI:15378"/>
        <dbReference type="ChEBI" id="CHEBI:30616"/>
        <dbReference type="ChEBI" id="CHEBI:43474"/>
        <dbReference type="ChEBI" id="CHEBI:456216"/>
        <dbReference type="EC" id="5.6.2.4"/>
    </reaction>
</comment>
<reference evidence="14 15" key="1">
    <citation type="journal article" date="2016" name="Nat. Commun.">
        <title>Thousands of microbial genomes shed light on interconnected biogeochemical processes in an aquifer system.</title>
        <authorList>
            <person name="Anantharaman K."/>
            <person name="Brown C.T."/>
            <person name="Hug L.A."/>
            <person name="Sharon I."/>
            <person name="Castelle C.J."/>
            <person name="Probst A.J."/>
            <person name="Thomas B.C."/>
            <person name="Singh A."/>
            <person name="Wilkins M.J."/>
            <person name="Karaoz U."/>
            <person name="Brodie E.L."/>
            <person name="Williams K.H."/>
            <person name="Hubbard S.S."/>
            <person name="Banfield J.F."/>
        </authorList>
    </citation>
    <scope>NUCLEOTIDE SEQUENCE [LARGE SCALE GENOMIC DNA]</scope>
</reference>
<dbReference type="Gene3D" id="1.10.486.10">
    <property type="entry name" value="PCRA, domain 4"/>
    <property type="match status" value="1"/>
</dbReference>
<dbReference type="InterPro" id="IPR000212">
    <property type="entry name" value="DNA_helicase_UvrD/REP"/>
</dbReference>
<feature type="domain" description="UvrD-like helicase ATP-binding" evidence="12">
    <location>
        <begin position="5"/>
        <end position="291"/>
    </location>
</feature>
<protein>
    <recommendedName>
        <fullName evidence="9">DNA 3'-5' helicase</fullName>
        <ecNumber evidence="9">5.6.2.4</ecNumber>
    </recommendedName>
</protein>
<dbReference type="EMBL" id="MHNL01000001">
    <property type="protein sequence ID" value="OGZ46212.1"/>
    <property type="molecule type" value="Genomic_DNA"/>
</dbReference>
<dbReference type="PROSITE" id="PS51198">
    <property type="entry name" value="UVRD_HELICASE_ATP_BIND"/>
    <property type="match status" value="1"/>
</dbReference>
<dbReference type="SUPFAM" id="SSF52540">
    <property type="entry name" value="P-loop containing nucleoside triphosphate hydrolases"/>
    <property type="match status" value="1"/>
</dbReference>
<dbReference type="InterPro" id="IPR014017">
    <property type="entry name" value="DNA_helicase_UvrD-like_C"/>
</dbReference>
<keyword evidence="5 11" id="KW-0067">ATP-binding</keyword>
<dbReference type="Pfam" id="PF00580">
    <property type="entry name" value="UvrD-helicase"/>
    <property type="match status" value="1"/>
</dbReference>
<dbReference type="PANTHER" id="PTHR11070">
    <property type="entry name" value="UVRD / RECB / PCRA DNA HELICASE FAMILY MEMBER"/>
    <property type="match status" value="1"/>
</dbReference>
<dbReference type="PROSITE" id="PS51217">
    <property type="entry name" value="UVRD_HELICASE_CTER"/>
    <property type="match status" value="1"/>
</dbReference>
<feature type="binding site" evidence="11">
    <location>
        <begin position="26"/>
        <end position="33"/>
    </location>
    <ligand>
        <name>ATP</name>
        <dbReference type="ChEBI" id="CHEBI:30616"/>
    </ligand>
</feature>
<name>A0A1G2G807_9BACT</name>
<comment type="caution">
    <text evidence="14">The sequence shown here is derived from an EMBL/GenBank/DDBJ whole genome shotgun (WGS) entry which is preliminary data.</text>
</comment>
<evidence type="ECO:0000259" key="13">
    <source>
        <dbReference type="PROSITE" id="PS51217"/>
    </source>
</evidence>
<dbReference type="InterPro" id="IPR013986">
    <property type="entry name" value="DExx_box_DNA_helicase_dom_sf"/>
</dbReference>
<dbReference type="GO" id="GO:0005524">
    <property type="term" value="F:ATP binding"/>
    <property type="evidence" value="ECO:0007669"/>
    <property type="project" value="UniProtKB-UniRule"/>
</dbReference>
<evidence type="ECO:0000313" key="15">
    <source>
        <dbReference type="Proteomes" id="UP000177785"/>
    </source>
</evidence>
<organism evidence="14 15">
    <name type="scientific">Candidatus Ryanbacteria bacterium RIFCSPHIGHO2_01_FULL_48_27</name>
    <dbReference type="NCBI Taxonomy" id="1802115"/>
    <lineage>
        <taxon>Bacteria</taxon>
        <taxon>Candidatus Ryaniibacteriota</taxon>
    </lineage>
</organism>
<dbReference type="GO" id="GO:0003677">
    <property type="term" value="F:DNA binding"/>
    <property type="evidence" value="ECO:0007669"/>
    <property type="project" value="UniProtKB-KW"/>
</dbReference>
<gene>
    <name evidence="14" type="ORF">A2756_06435</name>
</gene>
<dbReference type="EC" id="5.6.2.4" evidence="9"/>
<keyword evidence="4 11" id="KW-0347">Helicase</keyword>
<dbReference type="InterPro" id="IPR027417">
    <property type="entry name" value="P-loop_NTPase"/>
</dbReference>
<feature type="domain" description="UvrD-like helicase C-terminal" evidence="13">
    <location>
        <begin position="292"/>
        <end position="548"/>
    </location>
</feature>
<dbReference type="AlphaFoldDB" id="A0A1G2G807"/>
<evidence type="ECO:0000256" key="8">
    <source>
        <dbReference type="ARBA" id="ARBA00034617"/>
    </source>
</evidence>
<evidence type="ECO:0000256" key="3">
    <source>
        <dbReference type="ARBA" id="ARBA00022801"/>
    </source>
</evidence>
<keyword evidence="6" id="KW-0238">DNA-binding</keyword>
<evidence type="ECO:0000256" key="6">
    <source>
        <dbReference type="ARBA" id="ARBA00023125"/>
    </source>
</evidence>
<evidence type="ECO:0000256" key="1">
    <source>
        <dbReference type="ARBA" id="ARBA00009922"/>
    </source>
</evidence>
<evidence type="ECO:0000256" key="4">
    <source>
        <dbReference type="ARBA" id="ARBA00022806"/>
    </source>
</evidence>
<accession>A0A1G2G807</accession>
<evidence type="ECO:0000256" key="9">
    <source>
        <dbReference type="ARBA" id="ARBA00034808"/>
    </source>
</evidence>
<dbReference type="Pfam" id="PF13361">
    <property type="entry name" value="UvrD_C"/>
    <property type="match status" value="1"/>
</dbReference>
<evidence type="ECO:0000256" key="2">
    <source>
        <dbReference type="ARBA" id="ARBA00022741"/>
    </source>
</evidence>
<dbReference type="Gene3D" id="3.40.50.300">
    <property type="entry name" value="P-loop containing nucleotide triphosphate hydrolases"/>
    <property type="match status" value="2"/>
</dbReference>
<comment type="similarity">
    <text evidence="1">Belongs to the helicase family. UvrD subfamily.</text>
</comment>
<evidence type="ECO:0000256" key="5">
    <source>
        <dbReference type="ARBA" id="ARBA00022840"/>
    </source>
</evidence>
<dbReference type="CDD" id="cd18807">
    <property type="entry name" value="SF1_C_UvrD"/>
    <property type="match status" value="1"/>
</dbReference>
<dbReference type="GO" id="GO:0000725">
    <property type="term" value="P:recombinational repair"/>
    <property type="evidence" value="ECO:0007669"/>
    <property type="project" value="TreeGrafter"/>
</dbReference>
<dbReference type="GO" id="GO:0016887">
    <property type="term" value="F:ATP hydrolysis activity"/>
    <property type="evidence" value="ECO:0007669"/>
    <property type="project" value="RHEA"/>
</dbReference>
<keyword evidence="7" id="KW-0413">Isomerase</keyword>
<dbReference type="PANTHER" id="PTHR11070:SF2">
    <property type="entry name" value="ATP-DEPENDENT DNA HELICASE SRS2"/>
    <property type="match status" value="1"/>
</dbReference>
<keyword evidence="2 11" id="KW-0547">Nucleotide-binding</keyword>
<dbReference type="InterPro" id="IPR014016">
    <property type="entry name" value="UvrD-like_ATP-bd"/>
</dbReference>
<dbReference type="STRING" id="1802115.A2756_06435"/>
<evidence type="ECO:0000259" key="12">
    <source>
        <dbReference type="PROSITE" id="PS51198"/>
    </source>
</evidence>
<dbReference type="Proteomes" id="UP000177785">
    <property type="component" value="Unassembled WGS sequence"/>
</dbReference>
<dbReference type="CDD" id="cd17932">
    <property type="entry name" value="DEXQc_UvrD"/>
    <property type="match status" value="1"/>
</dbReference>